<name>A0A0G4K8X1_9SPIR</name>
<dbReference type="AlphaFoldDB" id="A0A0G4K8X1"/>
<dbReference type="InterPro" id="IPR036380">
    <property type="entry name" value="Isochorismatase-like_sf"/>
</dbReference>
<dbReference type="PANTHER" id="PTHR14119">
    <property type="entry name" value="HYDROLASE"/>
    <property type="match status" value="1"/>
</dbReference>
<dbReference type="Pfam" id="PF00857">
    <property type="entry name" value="Isochorismatase"/>
    <property type="match status" value="1"/>
</dbReference>
<gene>
    <name evidence="2" type="ORF">BRSU_1988</name>
</gene>
<organism evidence="2 3">
    <name type="scientific">Brachyspira suanatina</name>
    <dbReference type="NCBI Taxonomy" id="381802"/>
    <lineage>
        <taxon>Bacteria</taxon>
        <taxon>Pseudomonadati</taxon>
        <taxon>Spirochaetota</taxon>
        <taxon>Spirochaetia</taxon>
        <taxon>Brachyspirales</taxon>
        <taxon>Brachyspiraceae</taxon>
        <taxon>Brachyspira</taxon>
    </lineage>
</organism>
<dbReference type="SUPFAM" id="SSF52499">
    <property type="entry name" value="Isochorismatase-like hydrolases"/>
    <property type="match status" value="1"/>
</dbReference>
<dbReference type="Proteomes" id="UP000043763">
    <property type="component" value="Unassembled WGS sequence"/>
</dbReference>
<evidence type="ECO:0000259" key="1">
    <source>
        <dbReference type="Pfam" id="PF00857"/>
    </source>
</evidence>
<evidence type="ECO:0000313" key="3">
    <source>
        <dbReference type="Proteomes" id="UP000043763"/>
    </source>
</evidence>
<dbReference type="RefSeq" id="WP_048595197.1">
    <property type="nucleotide sequence ID" value="NZ_CVLB01000002.1"/>
</dbReference>
<accession>A0A0G4K8X1</accession>
<dbReference type="InterPro" id="IPR050993">
    <property type="entry name" value="Isochorismatase_domain"/>
</dbReference>
<keyword evidence="3" id="KW-1185">Reference proteome</keyword>
<dbReference type="EMBL" id="CVLB01000002">
    <property type="protein sequence ID" value="CRF34392.1"/>
    <property type="molecule type" value="Genomic_DNA"/>
</dbReference>
<dbReference type="GO" id="GO:0016787">
    <property type="term" value="F:hydrolase activity"/>
    <property type="evidence" value="ECO:0007669"/>
    <property type="project" value="UniProtKB-KW"/>
</dbReference>
<proteinExistence type="predicted"/>
<dbReference type="PANTHER" id="PTHR14119:SF3">
    <property type="entry name" value="ISOCHORISMATASE DOMAIN-CONTAINING PROTEIN 2"/>
    <property type="match status" value="1"/>
</dbReference>
<feature type="domain" description="Isochorismatase-like" evidence="1">
    <location>
        <begin position="15"/>
        <end position="162"/>
    </location>
</feature>
<sequence length="187" mass="21401">MRLMKQPLINKDDTLYICVDEQGKLTTAVYDADSVIKNSNMLFRVADMHNIPVLATEQYPKGLGHTDERIVFPKNCKVFSKEYFSIFGSEDFVEEFNKINKKNIVIFGIETHVCVYYSVVHLLENGYNVYVVADACTSRTKENKEIALEQMRKLGANIVNTEMVIFGHIESCKVPCFKDVSKLLKDN</sequence>
<reference evidence="3" key="1">
    <citation type="submission" date="2015-04" db="EMBL/GenBank/DDBJ databases">
        <authorList>
            <person name="Mushtaq Mamoona"/>
        </authorList>
    </citation>
    <scope>NUCLEOTIDE SEQUENCE [LARGE SCALE GENOMIC DNA]</scope>
    <source>
        <strain evidence="3">AN4859/03</strain>
    </source>
</reference>
<dbReference type="Gene3D" id="3.40.50.850">
    <property type="entry name" value="Isochorismatase-like"/>
    <property type="match status" value="1"/>
</dbReference>
<protein>
    <submittedName>
        <fullName evidence="2">Isochorismatase hydrolase</fullName>
    </submittedName>
</protein>
<keyword evidence="2" id="KW-0378">Hydrolase</keyword>
<dbReference type="OrthoDB" id="9789777at2"/>
<evidence type="ECO:0000313" key="2">
    <source>
        <dbReference type="EMBL" id="CRF34392.1"/>
    </source>
</evidence>
<dbReference type="InterPro" id="IPR000868">
    <property type="entry name" value="Isochorismatase-like_dom"/>
</dbReference>